<dbReference type="InterPro" id="IPR050358">
    <property type="entry name" value="RSE1/DDB1/CFT1"/>
</dbReference>
<gene>
    <name evidence="2" type="ORF">BN9_124830</name>
</gene>
<evidence type="ECO:0000259" key="1">
    <source>
        <dbReference type="Pfam" id="PF23726"/>
    </source>
</evidence>
<feature type="domain" description="RSE1/DDB1/CPSF1 second beta-propeller" evidence="1">
    <location>
        <begin position="9"/>
        <end position="100"/>
    </location>
</feature>
<dbReference type="EMBL" id="CAIX01000577">
    <property type="protein sequence ID" value="CCI11171.1"/>
    <property type="molecule type" value="Genomic_DNA"/>
</dbReference>
<name>A0A024FVV9_9STRA</name>
<dbReference type="AlphaFoldDB" id="A0A024FVV9"/>
<evidence type="ECO:0000313" key="3">
    <source>
        <dbReference type="Proteomes" id="UP000053237"/>
    </source>
</evidence>
<dbReference type="STRING" id="65357.A0A024FVV9"/>
<evidence type="ECO:0000313" key="2">
    <source>
        <dbReference type="EMBL" id="CCI11171.1"/>
    </source>
</evidence>
<comment type="caution">
    <text evidence="2">The sequence shown here is derived from an EMBL/GenBank/DDBJ whole genome shotgun (WGS) entry which is preliminary data.</text>
</comment>
<organism evidence="2 3">
    <name type="scientific">Albugo candida</name>
    <dbReference type="NCBI Taxonomy" id="65357"/>
    <lineage>
        <taxon>Eukaryota</taxon>
        <taxon>Sar</taxon>
        <taxon>Stramenopiles</taxon>
        <taxon>Oomycota</taxon>
        <taxon>Peronosporomycetes</taxon>
        <taxon>Albuginales</taxon>
        <taxon>Albuginaceae</taxon>
        <taxon>Albugo</taxon>
    </lineage>
</organism>
<reference evidence="2 3" key="1">
    <citation type="submission" date="2012-05" db="EMBL/GenBank/DDBJ databases">
        <title>Recombination and specialization in a pathogen metapopulation.</title>
        <authorList>
            <person name="Gardiner A."/>
            <person name="Kemen E."/>
            <person name="Schultz-Larsen T."/>
            <person name="MacLean D."/>
            <person name="Van Oosterhout C."/>
            <person name="Jones J.D.G."/>
        </authorList>
    </citation>
    <scope>NUCLEOTIDE SEQUENCE [LARGE SCALE GENOMIC DNA]</scope>
    <source>
        <strain evidence="2 3">Ac Nc2</strain>
    </source>
</reference>
<accession>A0A024FVV9</accession>
<dbReference type="PANTHER" id="PTHR10644">
    <property type="entry name" value="DNA REPAIR/RNA PROCESSING CPSF FAMILY"/>
    <property type="match status" value="1"/>
</dbReference>
<dbReference type="Pfam" id="PF23726">
    <property type="entry name" value="Beta-prop_RSE1_2nd"/>
    <property type="match status" value="1"/>
</dbReference>
<sequence length="109" mass="12261">MNNGLRPIVSTAAELSGCRALWTVIVMNSDVHDYGATRRKDSYLILSVAQRRMILRTGEEMEPVEDDSGFYTCGLNLCATNLFFQKRIVQVFKQGVRVMHPSTDFSIGD</sequence>
<dbReference type="InParanoid" id="A0A024FVV9"/>
<keyword evidence="3" id="KW-1185">Reference proteome</keyword>
<dbReference type="Proteomes" id="UP000053237">
    <property type="component" value="Unassembled WGS sequence"/>
</dbReference>
<dbReference type="InterPro" id="IPR015943">
    <property type="entry name" value="WD40/YVTN_repeat-like_dom_sf"/>
</dbReference>
<dbReference type="InterPro" id="IPR058543">
    <property type="entry name" value="Beta-prop_RSE1/DDB1/CPSF1_2nd"/>
</dbReference>
<protein>
    <recommendedName>
        <fullName evidence="1">RSE1/DDB1/CPSF1 second beta-propeller domain-containing protein</fullName>
    </recommendedName>
</protein>
<dbReference type="OrthoDB" id="6109at2759"/>
<proteinExistence type="predicted"/>
<dbReference type="Gene3D" id="2.130.10.10">
    <property type="entry name" value="YVTN repeat-like/Quinoprotein amine dehydrogenase"/>
    <property type="match status" value="1"/>
</dbReference>